<dbReference type="AlphaFoldDB" id="A0A4Z2FYH0"/>
<sequence length="86" mass="9841">MSLKAWNKDDRELLQGFLQPRALTRRPAATKPEQHINLCCVQLRVEMQRGAVGLDFLESTSEFWTTGKAAEFPRLPPSLHRQSFST</sequence>
<evidence type="ECO:0000313" key="2">
    <source>
        <dbReference type="Proteomes" id="UP000314294"/>
    </source>
</evidence>
<organism evidence="1 2">
    <name type="scientific">Liparis tanakae</name>
    <name type="common">Tanaka's snailfish</name>
    <dbReference type="NCBI Taxonomy" id="230148"/>
    <lineage>
        <taxon>Eukaryota</taxon>
        <taxon>Metazoa</taxon>
        <taxon>Chordata</taxon>
        <taxon>Craniata</taxon>
        <taxon>Vertebrata</taxon>
        <taxon>Euteleostomi</taxon>
        <taxon>Actinopterygii</taxon>
        <taxon>Neopterygii</taxon>
        <taxon>Teleostei</taxon>
        <taxon>Neoteleostei</taxon>
        <taxon>Acanthomorphata</taxon>
        <taxon>Eupercaria</taxon>
        <taxon>Perciformes</taxon>
        <taxon>Cottioidei</taxon>
        <taxon>Cottales</taxon>
        <taxon>Liparidae</taxon>
        <taxon>Liparis</taxon>
    </lineage>
</organism>
<accession>A0A4Z2FYH0</accession>
<evidence type="ECO:0000313" key="1">
    <source>
        <dbReference type="EMBL" id="TNN46051.1"/>
    </source>
</evidence>
<dbReference type="EMBL" id="SRLO01000811">
    <property type="protein sequence ID" value="TNN46051.1"/>
    <property type="molecule type" value="Genomic_DNA"/>
</dbReference>
<reference evidence="1 2" key="1">
    <citation type="submission" date="2019-03" db="EMBL/GenBank/DDBJ databases">
        <title>First draft genome of Liparis tanakae, snailfish: a comprehensive survey of snailfish specific genes.</title>
        <authorList>
            <person name="Kim W."/>
            <person name="Song I."/>
            <person name="Jeong J.-H."/>
            <person name="Kim D."/>
            <person name="Kim S."/>
            <person name="Ryu S."/>
            <person name="Song J.Y."/>
            <person name="Lee S.K."/>
        </authorList>
    </citation>
    <scope>NUCLEOTIDE SEQUENCE [LARGE SCALE GENOMIC DNA]</scope>
    <source>
        <tissue evidence="1">Muscle</tissue>
    </source>
</reference>
<name>A0A4Z2FYH0_9TELE</name>
<dbReference type="Proteomes" id="UP000314294">
    <property type="component" value="Unassembled WGS sequence"/>
</dbReference>
<protein>
    <submittedName>
        <fullName evidence="1">Uncharacterized protein</fullName>
    </submittedName>
</protein>
<keyword evidence="2" id="KW-1185">Reference proteome</keyword>
<gene>
    <name evidence="1" type="ORF">EYF80_043750</name>
</gene>
<comment type="caution">
    <text evidence="1">The sequence shown here is derived from an EMBL/GenBank/DDBJ whole genome shotgun (WGS) entry which is preliminary data.</text>
</comment>
<proteinExistence type="predicted"/>